<dbReference type="Gene3D" id="1.10.287.770">
    <property type="entry name" value="YojJ-like"/>
    <property type="match status" value="1"/>
</dbReference>
<name>A0A8T0FQS9_ARGBR</name>
<keyword evidence="3 12" id="KW-0813">Transport</keyword>
<evidence type="ECO:0000256" key="11">
    <source>
        <dbReference type="ARBA" id="ARBA00023303"/>
    </source>
</evidence>
<dbReference type="Gene3D" id="2.60.470.10">
    <property type="entry name" value="Acid-sensing ion channels like domains"/>
    <property type="match status" value="1"/>
</dbReference>
<gene>
    <name evidence="13" type="ORF">HNY73_003497</name>
</gene>
<evidence type="ECO:0000256" key="1">
    <source>
        <dbReference type="ARBA" id="ARBA00004141"/>
    </source>
</evidence>
<proteinExistence type="inferred from homology"/>
<protein>
    <submittedName>
        <fullName evidence="13">Degenerin deg-1 like protein</fullName>
    </submittedName>
</protein>
<keyword evidence="11 12" id="KW-0407">Ion channel</keyword>
<comment type="subcellular location">
    <subcellularLocation>
        <location evidence="1">Membrane</location>
        <topology evidence="1">Multi-pass membrane protein</topology>
    </subcellularLocation>
</comment>
<reference evidence="13" key="1">
    <citation type="journal article" date="2020" name="bioRxiv">
        <title>Chromosome-level reference genome of the European wasp spider Argiope bruennichi: a resource for studies on range expansion and evolutionary adaptation.</title>
        <authorList>
            <person name="Sheffer M.M."/>
            <person name="Hoppe A."/>
            <person name="Krehenwinkel H."/>
            <person name="Uhl G."/>
            <person name="Kuss A.W."/>
            <person name="Jensen L."/>
            <person name="Jensen C."/>
            <person name="Gillespie R.G."/>
            <person name="Hoff K.J."/>
            <person name="Prost S."/>
        </authorList>
    </citation>
    <scope>NUCLEOTIDE SEQUENCE</scope>
</reference>
<evidence type="ECO:0000256" key="6">
    <source>
        <dbReference type="ARBA" id="ARBA00022989"/>
    </source>
</evidence>
<evidence type="ECO:0000256" key="3">
    <source>
        <dbReference type="ARBA" id="ARBA00022448"/>
    </source>
</evidence>
<evidence type="ECO:0000256" key="10">
    <source>
        <dbReference type="ARBA" id="ARBA00023201"/>
    </source>
</evidence>
<dbReference type="Proteomes" id="UP000807504">
    <property type="component" value="Unassembled WGS sequence"/>
</dbReference>
<dbReference type="PANTHER" id="PTHR11690">
    <property type="entry name" value="AMILORIDE-SENSITIVE SODIUM CHANNEL-RELATED"/>
    <property type="match status" value="1"/>
</dbReference>
<evidence type="ECO:0000313" key="14">
    <source>
        <dbReference type="Proteomes" id="UP000807504"/>
    </source>
</evidence>
<evidence type="ECO:0000256" key="9">
    <source>
        <dbReference type="ARBA" id="ARBA00023136"/>
    </source>
</evidence>
<keyword evidence="14" id="KW-1185">Reference proteome</keyword>
<evidence type="ECO:0000256" key="12">
    <source>
        <dbReference type="RuleBase" id="RU000679"/>
    </source>
</evidence>
<dbReference type="GO" id="GO:0015280">
    <property type="term" value="F:ligand-gated sodium channel activity"/>
    <property type="evidence" value="ECO:0007669"/>
    <property type="project" value="TreeGrafter"/>
</dbReference>
<keyword evidence="10 12" id="KW-0739">Sodium transport</keyword>
<reference evidence="13" key="2">
    <citation type="submission" date="2020-06" db="EMBL/GenBank/DDBJ databases">
        <authorList>
            <person name="Sheffer M."/>
        </authorList>
    </citation>
    <scope>NUCLEOTIDE SEQUENCE</scope>
</reference>
<comment type="similarity">
    <text evidence="2 12">Belongs to the amiloride-sensitive sodium channel (TC 1.A.6) family.</text>
</comment>
<dbReference type="PANTHER" id="PTHR11690:SF248">
    <property type="entry name" value="PICKPOCKET 17, ISOFORM A"/>
    <property type="match status" value="1"/>
</dbReference>
<evidence type="ECO:0000256" key="5">
    <source>
        <dbReference type="ARBA" id="ARBA00022692"/>
    </source>
</evidence>
<keyword evidence="5 12" id="KW-0812">Transmembrane</keyword>
<dbReference type="AlphaFoldDB" id="A0A8T0FQS9"/>
<evidence type="ECO:0000256" key="8">
    <source>
        <dbReference type="ARBA" id="ARBA00023065"/>
    </source>
</evidence>
<organism evidence="13 14">
    <name type="scientific">Argiope bruennichi</name>
    <name type="common">Wasp spider</name>
    <name type="synonym">Aranea bruennichi</name>
    <dbReference type="NCBI Taxonomy" id="94029"/>
    <lineage>
        <taxon>Eukaryota</taxon>
        <taxon>Metazoa</taxon>
        <taxon>Ecdysozoa</taxon>
        <taxon>Arthropoda</taxon>
        <taxon>Chelicerata</taxon>
        <taxon>Arachnida</taxon>
        <taxon>Araneae</taxon>
        <taxon>Araneomorphae</taxon>
        <taxon>Entelegynae</taxon>
        <taxon>Araneoidea</taxon>
        <taxon>Araneidae</taxon>
        <taxon>Argiope</taxon>
    </lineage>
</organism>
<evidence type="ECO:0000256" key="4">
    <source>
        <dbReference type="ARBA" id="ARBA00022461"/>
    </source>
</evidence>
<sequence>MEGKLEVRTDGNTCTGTPLIFSERRGLQYCKNLENGALKLDEKNELAMQFLMKYYEMNETERFKVGIEPSEFLKECLFDGRQCSENRVSYFVNFRFGNCITFNKAFPNLLPLHVTETGINSGLALTLYLMTVGYQSTVHTFGAKIVIHDPNQSPNPEEEGFFISPGHDTLISLKQTLFRRLPHPYPDGCKDYDADISSKIRTKNDCIRACIQMESYEKCDCIDPSLGITSNFRPCNLSNAKESCCLNEVLDAMAQSASPCDCPLPCVSLYYNEQISRSRFVSRDRLTRLFLQNDQVMIKVFYSSKERLVYQQMPKWKGSELLSHIGNELSLWLGISVLTAFELLEKLILFTKNVCLLNRK</sequence>
<keyword evidence="6" id="KW-1133">Transmembrane helix</keyword>
<evidence type="ECO:0000256" key="2">
    <source>
        <dbReference type="ARBA" id="ARBA00007193"/>
    </source>
</evidence>
<evidence type="ECO:0000256" key="7">
    <source>
        <dbReference type="ARBA" id="ARBA00023053"/>
    </source>
</evidence>
<keyword evidence="8 12" id="KW-0406">Ion transport</keyword>
<dbReference type="GO" id="GO:0005886">
    <property type="term" value="C:plasma membrane"/>
    <property type="evidence" value="ECO:0007669"/>
    <property type="project" value="TreeGrafter"/>
</dbReference>
<keyword evidence="7" id="KW-0915">Sodium</keyword>
<dbReference type="EMBL" id="JABXBU010000003">
    <property type="protein sequence ID" value="KAF8791820.1"/>
    <property type="molecule type" value="Genomic_DNA"/>
</dbReference>
<comment type="caution">
    <text evidence="13">The sequence shown here is derived from an EMBL/GenBank/DDBJ whole genome shotgun (WGS) entry which is preliminary data.</text>
</comment>
<dbReference type="PRINTS" id="PR01078">
    <property type="entry name" value="AMINACHANNEL"/>
</dbReference>
<dbReference type="InterPro" id="IPR001873">
    <property type="entry name" value="ENaC"/>
</dbReference>
<accession>A0A8T0FQS9</accession>
<dbReference type="Pfam" id="PF00858">
    <property type="entry name" value="ASC"/>
    <property type="match status" value="1"/>
</dbReference>
<keyword evidence="4 12" id="KW-0894">Sodium channel</keyword>
<keyword evidence="9" id="KW-0472">Membrane</keyword>
<evidence type="ECO:0000313" key="13">
    <source>
        <dbReference type="EMBL" id="KAF8791820.1"/>
    </source>
</evidence>